<name>A0ACA8R4I3_METAZ</name>
<reference evidence="1" key="1">
    <citation type="submission" date="2019-06" db="EMBL/GenBank/DDBJ databases">
        <title>Complete genome sequence of Methanobrevibacter arboriphilus strain SA.</title>
        <authorList>
            <person name="Asakawa S."/>
        </authorList>
    </citation>
    <scope>NUCLEOTIDE SEQUENCE</scope>
    <source>
        <strain evidence="1">SA</strain>
    </source>
</reference>
<organism evidence="1 2">
    <name type="scientific">Methanobrevibacter arboriphilus</name>
    <dbReference type="NCBI Taxonomy" id="39441"/>
    <lineage>
        <taxon>Archaea</taxon>
        <taxon>Methanobacteriati</taxon>
        <taxon>Methanobacteriota</taxon>
        <taxon>Methanomada group</taxon>
        <taxon>Methanobacteria</taxon>
        <taxon>Methanobacteriales</taxon>
        <taxon>Methanobacteriaceae</taxon>
        <taxon>Methanobrevibacter</taxon>
    </lineage>
</organism>
<dbReference type="EMBL" id="AP019779">
    <property type="protein sequence ID" value="BBL62374.1"/>
    <property type="molecule type" value="Genomic_DNA"/>
</dbReference>
<dbReference type="Proteomes" id="UP000825015">
    <property type="component" value="Chromosome"/>
</dbReference>
<sequence length="57" mass="6275">MKLIAETKVQTNAYATLTSVPALIKSAMNIEKGDKLVWTLDPKEDNLTIKVVKADES</sequence>
<keyword evidence="2" id="KW-1185">Reference proteome</keyword>
<gene>
    <name evidence="1" type="ORF">MarbSA_14140</name>
</gene>
<evidence type="ECO:0000313" key="2">
    <source>
        <dbReference type="Proteomes" id="UP000825015"/>
    </source>
</evidence>
<evidence type="ECO:0000313" key="1">
    <source>
        <dbReference type="EMBL" id="BBL62374.1"/>
    </source>
</evidence>
<protein>
    <submittedName>
        <fullName evidence="1">Uncharacterized protein</fullName>
    </submittedName>
</protein>
<accession>A0ACA8R4I3</accession>
<proteinExistence type="predicted"/>